<gene>
    <name evidence="2" type="ORF">M0M44_13515</name>
</gene>
<evidence type="ECO:0000313" key="2">
    <source>
        <dbReference type="EMBL" id="UPZ13767.1"/>
    </source>
</evidence>
<dbReference type="RefSeq" id="WP_248726119.1">
    <property type="nucleotide sequence ID" value="NZ_CP096829.1"/>
</dbReference>
<proteinExistence type="predicted"/>
<evidence type="ECO:0008006" key="4">
    <source>
        <dbReference type="Google" id="ProtNLM"/>
    </source>
</evidence>
<protein>
    <recommendedName>
        <fullName evidence="4">Lipoprotein</fullName>
    </recommendedName>
</protein>
<keyword evidence="1" id="KW-0732">Signal</keyword>
<sequence length="135" mass="15414">MLKKISQIAFAIMMVLTLASCKNTKQKLQEYVVTYNKNIAPSFRAENVTLTTARGYINDNKIELRFETGLDQNEGNKLASSISFVKLIRSMIEKDQIPRQLIEEGVQFDVYFLANDNTVLDKEVLTGESLKYILK</sequence>
<organism evidence="2 3">
    <name type="scientific">Flavobacterium humidisoli</name>
    <dbReference type="NCBI Taxonomy" id="2937442"/>
    <lineage>
        <taxon>Bacteria</taxon>
        <taxon>Pseudomonadati</taxon>
        <taxon>Bacteroidota</taxon>
        <taxon>Flavobacteriia</taxon>
        <taxon>Flavobacteriales</taxon>
        <taxon>Flavobacteriaceae</taxon>
        <taxon>Flavobacterium</taxon>
    </lineage>
</organism>
<evidence type="ECO:0000256" key="1">
    <source>
        <dbReference type="SAM" id="SignalP"/>
    </source>
</evidence>
<dbReference type="EMBL" id="CP096829">
    <property type="protein sequence ID" value="UPZ13767.1"/>
    <property type="molecule type" value="Genomic_DNA"/>
</dbReference>
<dbReference type="PROSITE" id="PS51257">
    <property type="entry name" value="PROKAR_LIPOPROTEIN"/>
    <property type="match status" value="1"/>
</dbReference>
<keyword evidence="3" id="KW-1185">Reference proteome</keyword>
<name>A0ABY4LKY8_9FLAO</name>
<evidence type="ECO:0000313" key="3">
    <source>
        <dbReference type="Proteomes" id="UP000829998"/>
    </source>
</evidence>
<reference evidence="2 3" key="1">
    <citation type="submission" date="2022-04" db="EMBL/GenBank/DDBJ databases">
        <authorList>
            <person name="Ra J.-S."/>
            <person name="Kim S.-B."/>
        </authorList>
    </citation>
    <scope>NUCLEOTIDE SEQUENCE [LARGE SCALE GENOMIC DNA]</scope>
    <source>
        <strain evidence="2 3">MMS21-Er5</strain>
    </source>
</reference>
<feature type="signal peptide" evidence="1">
    <location>
        <begin position="1"/>
        <end position="19"/>
    </location>
</feature>
<accession>A0ABY4LKY8</accession>
<dbReference type="Proteomes" id="UP000829998">
    <property type="component" value="Chromosome"/>
</dbReference>
<feature type="chain" id="PRO_5045228385" description="Lipoprotein" evidence="1">
    <location>
        <begin position="20"/>
        <end position="135"/>
    </location>
</feature>